<name>A0A0A1YI49_9PSED</name>
<organism evidence="2 3">
    <name type="scientific">Pseudomonas taeanensis MS-3</name>
    <dbReference type="NCBI Taxonomy" id="1395571"/>
    <lineage>
        <taxon>Bacteria</taxon>
        <taxon>Pseudomonadati</taxon>
        <taxon>Pseudomonadota</taxon>
        <taxon>Gammaproteobacteria</taxon>
        <taxon>Pseudomonadales</taxon>
        <taxon>Pseudomonadaceae</taxon>
        <taxon>Pseudomonas</taxon>
    </lineage>
</organism>
<evidence type="ECO:0000313" key="2">
    <source>
        <dbReference type="EMBL" id="KFX68314.1"/>
    </source>
</evidence>
<dbReference type="RefSeq" id="WP_025166766.1">
    <property type="nucleotide sequence ID" value="NZ_AWSQ01000006.1"/>
</dbReference>
<dbReference type="Proteomes" id="UP000030063">
    <property type="component" value="Unassembled WGS sequence"/>
</dbReference>
<gene>
    <name evidence="2" type="ORF">TMS3_0118915</name>
</gene>
<accession>A0A0A1YI49</accession>
<evidence type="ECO:0000313" key="3">
    <source>
        <dbReference type="Proteomes" id="UP000030063"/>
    </source>
</evidence>
<dbReference type="OrthoDB" id="9973240at2"/>
<keyword evidence="1" id="KW-0472">Membrane</keyword>
<dbReference type="AlphaFoldDB" id="A0A0A1YI49"/>
<feature type="transmembrane region" description="Helical" evidence="1">
    <location>
        <begin position="30"/>
        <end position="47"/>
    </location>
</feature>
<keyword evidence="1" id="KW-0812">Transmembrane</keyword>
<keyword evidence="1" id="KW-1133">Transmembrane helix</keyword>
<dbReference type="EMBL" id="AWSQ01000006">
    <property type="protein sequence ID" value="KFX68314.1"/>
    <property type="molecule type" value="Genomic_DNA"/>
</dbReference>
<dbReference type="STRING" id="1395571.TMS3_0118915"/>
<keyword evidence="3" id="KW-1185">Reference proteome</keyword>
<sequence length="68" mass="7664">MVLGVTQTLKSNRTRHLEQALVDEPFQSKPPVVTIIAMLLVLLIMVLHRHNKRALARVTDERKPLVAG</sequence>
<protein>
    <submittedName>
        <fullName evidence="2">Uncharacterized protein</fullName>
    </submittedName>
</protein>
<reference evidence="2 3" key="1">
    <citation type="journal article" date="2014" name="Genome Announc.">
        <title>Draft Genome Sequence of Petroleum Oil-Degrading Marine Bacterium Pseudomonas taeanensis Strain MS-3, Isolated from a Crude Oil-Contaminated Seashore.</title>
        <authorList>
            <person name="Lee S.Y."/>
            <person name="Kim S.H."/>
            <person name="Lee D.G."/>
            <person name="Shin S."/>
            <person name="Yun S.H."/>
            <person name="Choi C.W."/>
            <person name="Chung Y.H."/>
            <person name="Choi J.S."/>
            <person name="Kahng H.Y."/>
            <person name="Kim S.I."/>
        </authorList>
    </citation>
    <scope>NUCLEOTIDE SEQUENCE [LARGE SCALE GENOMIC DNA]</scope>
    <source>
        <strain evidence="2 3">MS-3</strain>
    </source>
</reference>
<proteinExistence type="predicted"/>
<evidence type="ECO:0000256" key="1">
    <source>
        <dbReference type="SAM" id="Phobius"/>
    </source>
</evidence>
<comment type="caution">
    <text evidence="2">The sequence shown here is derived from an EMBL/GenBank/DDBJ whole genome shotgun (WGS) entry which is preliminary data.</text>
</comment>